<dbReference type="OrthoDB" id="3938628at2759"/>
<dbReference type="InterPro" id="IPR011009">
    <property type="entry name" value="Kinase-like_dom_sf"/>
</dbReference>
<dbReference type="GO" id="GO:0004672">
    <property type="term" value="F:protein kinase activity"/>
    <property type="evidence" value="ECO:0007669"/>
    <property type="project" value="InterPro"/>
</dbReference>
<sequence length="891" mass="103498">MFDFNADARQRKCMCRRVKRLLIKAAERKKRGDKETEDILITPSALENNLQHGPLVELLKCRCNICIPFTIRTPPEDNDVLAKKIATNAERRKLTAALAFIGGTFALRHLDEHRFDSIEVTLNNMRDRHDLIRELFGAIGKNRAFEDCKHTPRHTLSTNPFCLAEDFVEQLNNNATWLRIPSFQADNLFQRFSSRQNMPWIEETLLPIGNREAGRSFYKFKICDSFCDENLKQRPLFRKQIDLLDEESVRRATQEKDVLQVLKELAHHSIAEVLFAYQETVPPRLSLAFDFHPLDLDKILFPRAGGESILQEYDRPYRFPGSILDHWLWVGLLDIFDAVANVHEPLLPSLHTDAKSKWVGAHFDIKPGNIIITAEGRFLLTDFGLTYFKLLDVEREQETNFTTTPGTRMYAPPDGYSKLKAMQAEKNNNLVKQKWWNRDYDVWSLACVASELLAYLVRHPHDDSPVKFRKERDQEIGFGFWTKDRNDDEVTKQAVLRRLDSYLKSSDEYLQIVAQQLQKMFSMKRSAPMTVKACHSALSLGLKIDRRILQDRQDRSVAGPGTYSHLRDLRTSFSTERISSPLRCCLYLWENVSSGKLKLEIEFSGSDGETFIVQSCANVKTEDFLALSMFDPDQIYENNVLHTNSSFLDCSFRSMHDGFKFHFARRADYHHFFGAVTHQHIEIGSEFRFRRCKIKIKSRNYFSFKKEAREVLFKEKQDVHNGHLHILRELRDDAYQKIYIDEDTRSKTVKEPQRVNEISSRDSSDAMFGAQRRQQSKDPVRYRLALYLCDQVPALVLVSLNHENAFHINFNNMDRPYPRMELRNRSGMDIWGTVVRAPASVPGIPLNPKTITQDIEGSGRTSFELVEIEFYNMHDSSNFEKCYQKLKGADE</sequence>
<dbReference type="GO" id="GO:0005524">
    <property type="term" value="F:ATP binding"/>
    <property type="evidence" value="ECO:0007669"/>
    <property type="project" value="InterPro"/>
</dbReference>
<dbReference type="SUPFAM" id="SSF56112">
    <property type="entry name" value="Protein kinase-like (PK-like)"/>
    <property type="match status" value="1"/>
</dbReference>
<gene>
    <name evidence="2" type="ORF">CC84DRAFT_1209605</name>
</gene>
<accession>A0A177C1X4</accession>
<dbReference type="Proteomes" id="UP000077069">
    <property type="component" value="Unassembled WGS sequence"/>
</dbReference>
<proteinExistence type="predicted"/>
<evidence type="ECO:0000313" key="2">
    <source>
        <dbReference type="EMBL" id="OAG00737.1"/>
    </source>
</evidence>
<dbReference type="InParanoid" id="A0A177C1X4"/>
<evidence type="ECO:0000313" key="3">
    <source>
        <dbReference type="Proteomes" id="UP000077069"/>
    </source>
</evidence>
<dbReference type="EMBL" id="KV441559">
    <property type="protein sequence ID" value="OAG00737.1"/>
    <property type="molecule type" value="Genomic_DNA"/>
</dbReference>
<reference evidence="2 3" key="1">
    <citation type="submission" date="2016-05" db="EMBL/GenBank/DDBJ databases">
        <title>Comparative analysis of secretome profiles of manganese(II)-oxidizing ascomycete fungi.</title>
        <authorList>
            <consortium name="DOE Joint Genome Institute"/>
            <person name="Zeiner C.A."/>
            <person name="Purvine S.O."/>
            <person name="Zink E.M."/>
            <person name="Wu S."/>
            <person name="Pasa-Tolic L."/>
            <person name="Chaput D.L."/>
            <person name="Haridas S."/>
            <person name="Grigoriev I.V."/>
            <person name="Santelli C.M."/>
            <person name="Hansel C.M."/>
        </authorList>
    </citation>
    <scope>NUCLEOTIDE SEQUENCE [LARGE SCALE GENOMIC DNA]</scope>
    <source>
        <strain evidence="2 3">AP3s5-JAC2a</strain>
    </source>
</reference>
<dbReference type="RefSeq" id="XP_018031102.1">
    <property type="nucleotide sequence ID" value="XM_018182231.1"/>
</dbReference>
<dbReference type="STRING" id="1460663.A0A177C1X4"/>
<dbReference type="SMART" id="SM00220">
    <property type="entry name" value="S_TKc"/>
    <property type="match status" value="1"/>
</dbReference>
<dbReference type="PANTHER" id="PTHR44305">
    <property type="entry name" value="SI:DKEY-192D15.2-RELATED"/>
    <property type="match status" value="1"/>
</dbReference>
<dbReference type="Gene3D" id="1.10.510.10">
    <property type="entry name" value="Transferase(Phosphotransferase) domain 1"/>
    <property type="match status" value="1"/>
</dbReference>
<name>A0A177C1X4_9PLEO</name>
<organism evidence="2 3">
    <name type="scientific">Paraphaeosphaeria sporulosa</name>
    <dbReference type="NCBI Taxonomy" id="1460663"/>
    <lineage>
        <taxon>Eukaryota</taxon>
        <taxon>Fungi</taxon>
        <taxon>Dikarya</taxon>
        <taxon>Ascomycota</taxon>
        <taxon>Pezizomycotina</taxon>
        <taxon>Dothideomycetes</taxon>
        <taxon>Pleosporomycetidae</taxon>
        <taxon>Pleosporales</taxon>
        <taxon>Massarineae</taxon>
        <taxon>Didymosphaeriaceae</taxon>
        <taxon>Paraphaeosphaeria</taxon>
    </lineage>
</organism>
<dbReference type="Pfam" id="PF00069">
    <property type="entry name" value="Pkinase"/>
    <property type="match status" value="1"/>
</dbReference>
<dbReference type="GeneID" id="28765717"/>
<protein>
    <recommendedName>
        <fullName evidence="1">Protein kinase domain-containing protein</fullName>
    </recommendedName>
</protein>
<dbReference type="InterPro" id="IPR053083">
    <property type="entry name" value="TF_kinase-domain_protein"/>
</dbReference>
<evidence type="ECO:0000259" key="1">
    <source>
        <dbReference type="PROSITE" id="PS50011"/>
    </source>
</evidence>
<dbReference type="AlphaFoldDB" id="A0A177C1X4"/>
<keyword evidence="3" id="KW-1185">Reference proteome</keyword>
<dbReference type="PROSITE" id="PS50011">
    <property type="entry name" value="PROTEIN_KINASE_DOM"/>
    <property type="match status" value="1"/>
</dbReference>
<feature type="domain" description="Protein kinase" evidence="1">
    <location>
        <begin position="202"/>
        <end position="538"/>
    </location>
</feature>
<dbReference type="InterPro" id="IPR000719">
    <property type="entry name" value="Prot_kinase_dom"/>
</dbReference>